<dbReference type="EMBL" id="QZFU01000012">
    <property type="protein sequence ID" value="RJO78767.1"/>
    <property type="molecule type" value="Genomic_DNA"/>
</dbReference>
<protein>
    <submittedName>
        <fullName evidence="1">Uncharacterized protein</fullName>
    </submittedName>
</protein>
<sequence>MVVDGEMAMMYWLVVHDAVTEQHHRLQVFAQDFARAAVVRECSMQYGNPQVAVVASAQQ</sequence>
<gene>
    <name evidence="1" type="ORF">D5S18_04320</name>
</gene>
<reference evidence="1 2" key="1">
    <citation type="submission" date="2018-09" db="EMBL/GenBank/DDBJ databases">
        <title>YIM PH21274 draft genome.</title>
        <authorList>
            <person name="Miao C."/>
        </authorList>
    </citation>
    <scope>NUCLEOTIDE SEQUENCE [LARGE SCALE GENOMIC DNA]</scope>
    <source>
        <strain evidence="1 2">YIM PH 21724</strain>
    </source>
</reference>
<accession>A0A3A4KRM2</accession>
<comment type="caution">
    <text evidence="1">The sequence shown here is derived from an EMBL/GenBank/DDBJ whole genome shotgun (WGS) entry which is preliminary data.</text>
</comment>
<keyword evidence="2" id="KW-1185">Reference proteome</keyword>
<name>A0A3A4KRM2_9NOCA</name>
<evidence type="ECO:0000313" key="1">
    <source>
        <dbReference type="EMBL" id="RJO78767.1"/>
    </source>
</evidence>
<organism evidence="1 2">
    <name type="scientific">Nocardia panacis</name>
    <dbReference type="NCBI Taxonomy" id="2340916"/>
    <lineage>
        <taxon>Bacteria</taxon>
        <taxon>Bacillati</taxon>
        <taxon>Actinomycetota</taxon>
        <taxon>Actinomycetes</taxon>
        <taxon>Mycobacteriales</taxon>
        <taxon>Nocardiaceae</taxon>
        <taxon>Nocardia</taxon>
    </lineage>
</organism>
<proteinExistence type="predicted"/>
<evidence type="ECO:0000313" key="2">
    <source>
        <dbReference type="Proteomes" id="UP000266677"/>
    </source>
</evidence>
<dbReference type="AlphaFoldDB" id="A0A3A4KRM2"/>
<dbReference type="Proteomes" id="UP000266677">
    <property type="component" value="Unassembled WGS sequence"/>
</dbReference>